<dbReference type="AlphaFoldDB" id="A0A0B7GPP7"/>
<name>A0A0B7GPP7_TREPH</name>
<proteinExistence type="predicted"/>
<keyword evidence="2" id="KW-1185">Reference proteome</keyword>
<dbReference type="Proteomes" id="UP000042527">
    <property type="component" value="Unassembled WGS sequence"/>
</dbReference>
<dbReference type="InterPro" id="IPR025518">
    <property type="entry name" value="DUF4406"/>
</dbReference>
<protein>
    <submittedName>
        <fullName evidence="1">Uncharacterized protein</fullName>
    </submittedName>
</protein>
<dbReference type="Pfam" id="PF14359">
    <property type="entry name" value="DUF4406"/>
    <property type="match status" value="1"/>
</dbReference>
<reference evidence="2" key="1">
    <citation type="submission" date="2015-01" db="EMBL/GenBank/DDBJ databases">
        <authorList>
            <person name="Manzoor Shahid"/>
            <person name="Zubair Saima"/>
        </authorList>
    </citation>
    <scope>NUCLEOTIDE SEQUENCE [LARGE SCALE GENOMIC DNA]</scope>
    <source>
        <strain evidence="2">V1</strain>
    </source>
</reference>
<dbReference type="SUPFAM" id="SSF52309">
    <property type="entry name" value="N-(deoxy)ribosyltransferase-like"/>
    <property type="match status" value="1"/>
</dbReference>
<organism evidence="1 2">
    <name type="scientific">Treponema phagedenis</name>
    <dbReference type="NCBI Taxonomy" id="162"/>
    <lineage>
        <taxon>Bacteria</taxon>
        <taxon>Pseudomonadati</taxon>
        <taxon>Spirochaetota</taxon>
        <taxon>Spirochaetia</taxon>
        <taxon>Spirochaetales</taxon>
        <taxon>Treponemataceae</taxon>
        <taxon>Treponema</taxon>
    </lineage>
</organism>
<accession>A0A0B7GPP7</accession>
<dbReference type="EMBL" id="CDNC01000001">
    <property type="protein sequence ID" value="CEM60519.1"/>
    <property type="molecule type" value="Genomic_DNA"/>
</dbReference>
<evidence type="ECO:0000313" key="2">
    <source>
        <dbReference type="Proteomes" id="UP000042527"/>
    </source>
</evidence>
<evidence type="ECO:0000313" key="1">
    <source>
        <dbReference type="EMBL" id="CEM60519.1"/>
    </source>
</evidence>
<sequence length="151" mass="16932">MMRFDLMQLLGCDGVALLGGWGKSKGANIEASTALKVGIPVYDVDYWLVNGKRTRRGRCMKGSMRKHAYTYLIETVLNVPFAVKNRLDNRTDGAQNTKTKLNIKKYGIGIIDHAFNLRTTCSLKCNSAVLIDNNPAEKEQLIEAIRRQGKR</sequence>
<gene>
    <name evidence="1" type="ORF">TPHV1_10187</name>
</gene>